<accession>A0AAV4QXX1</accession>
<dbReference type="AlphaFoldDB" id="A0AAV4QXX1"/>
<comment type="caution">
    <text evidence="1">The sequence shown here is derived from an EMBL/GenBank/DDBJ whole genome shotgun (WGS) entry which is preliminary data.</text>
</comment>
<reference evidence="1 2" key="1">
    <citation type="submission" date="2021-06" db="EMBL/GenBank/DDBJ databases">
        <title>Caerostris darwini draft genome.</title>
        <authorList>
            <person name="Kono N."/>
            <person name="Arakawa K."/>
        </authorList>
    </citation>
    <scope>NUCLEOTIDE SEQUENCE [LARGE SCALE GENOMIC DNA]</scope>
</reference>
<keyword evidence="2" id="KW-1185">Reference proteome</keyword>
<protein>
    <submittedName>
        <fullName evidence="1">Uncharacterized protein</fullName>
    </submittedName>
</protein>
<evidence type="ECO:0000313" key="2">
    <source>
        <dbReference type="Proteomes" id="UP001054837"/>
    </source>
</evidence>
<dbReference type="EMBL" id="BPLQ01005277">
    <property type="protein sequence ID" value="GIY13711.1"/>
    <property type="molecule type" value="Genomic_DNA"/>
</dbReference>
<organism evidence="1 2">
    <name type="scientific">Caerostris darwini</name>
    <dbReference type="NCBI Taxonomy" id="1538125"/>
    <lineage>
        <taxon>Eukaryota</taxon>
        <taxon>Metazoa</taxon>
        <taxon>Ecdysozoa</taxon>
        <taxon>Arthropoda</taxon>
        <taxon>Chelicerata</taxon>
        <taxon>Arachnida</taxon>
        <taxon>Araneae</taxon>
        <taxon>Araneomorphae</taxon>
        <taxon>Entelegynae</taxon>
        <taxon>Araneoidea</taxon>
        <taxon>Araneidae</taxon>
        <taxon>Caerostris</taxon>
    </lineage>
</organism>
<proteinExistence type="predicted"/>
<evidence type="ECO:0000313" key="1">
    <source>
        <dbReference type="EMBL" id="GIY13711.1"/>
    </source>
</evidence>
<dbReference type="Proteomes" id="UP001054837">
    <property type="component" value="Unassembled WGS sequence"/>
</dbReference>
<name>A0AAV4QXX1_9ARAC</name>
<sequence length="116" mass="12882">MCRLRPTFRKCCPVLRPSDIPSAVLPSADTYSSVRLNALSGIVLNDLRGRECSSRDVSDKWINWGELFNSSTSMWGTLLENALRNRSCDRLIASANSEWLGFLLVGFLLSQEGLSA</sequence>
<gene>
    <name evidence="1" type="ORF">CDAR_377591</name>
</gene>